<dbReference type="Proteomes" id="UP001415857">
    <property type="component" value="Unassembled WGS sequence"/>
</dbReference>
<evidence type="ECO:0000313" key="11">
    <source>
        <dbReference type="Proteomes" id="UP001415857"/>
    </source>
</evidence>
<dbReference type="GO" id="GO:0006355">
    <property type="term" value="P:regulation of DNA-templated transcription"/>
    <property type="evidence" value="ECO:0007669"/>
    <property type="project" value="TreeGrafter"/>
</dbReference>
<keyword evidence="7" id="KW-1133">Transmembrane helix</keyword>
<dbReference type="EMBL" id="JBBPBK010000016">
    <property type="protein sequence ID" value="KAK9268154.1"/>
    <property type="molecule type" value="Genomic_DNA"/>
</dbReference>
<keyword evidence="5" id="KW-0539">Nucleus</keyword>
<keyword evidence="2" id="KW-0805">Transcription regulation</keyword>
<sequence>MGDSHHISDDTSEETKGNPFANLPPSLISIMALPCFSYIVIWVCTVLEVKSQDSKLEFSEDEELLIARMFKLLGERWSLIAGRIPGRTAEEIEKYWTSRSSSSSER</sequence>
<evidence type="ECO:0000313" key="10">
    <source>
        <dbReference type="EMBL" id="KAK9268154.1"/>
    </source>
</evidence>
<comment type="caution">
    <text evidence="10">The sequence shown here is derived from an EMBL/GenBank/DDBJ whole genome shotgun (WGS) entry which is preliminary data.</text>
</comment>
<keyword evidence="7" id="KW-0472">Membrane</keyword>
<evidence type="ECO:0000256" key="4">
    <source>
        <dbReference type="ARBA" id="ARBA00023163"/>
    </source>
</evidence>
<proteinExistence type="predicted"/>
<keyword evidence="11" id="KW-1185">Reference proteome</keyword>
<name>A0AAP0R4K4_LIQFO</name>
<dbReference type="CDD" id="cd00167">
    <property type="entry name" value="SANT"/>
    <property type="match status" value="1"/>
</dbReference>
<evidence type="ECO:0000256" key="6">
    <source>
        <dbReference type="SAM" id="MobiDB-lite"/>
    </source>
</evidence>
<dbReference type="GO" id="GO:0048731">
    <property type="term" value="P:system development"/>
    <property type="evidence" value="ECO:0007669"/>
    <property type="project" value="UniProtKB-ARBA"/>
</dbReference>
<keyword evidence="3" id="KW-0238">DNA-binding</keyword>
<dbReference type="PANTHER" id="PTHR47998:SF3">
    <property type="entry name" value="TRANSCRIPTION FACTOR TRY-LIKE"/>
    <property type="match status" value="1"/>
</dbReference>
<feature type="compositionally biased region" description="Basic and acidic residues" evidence="6">
    <location>
        <begin position="1"/>
        <end position="16"/>
    </location>
</feature>
<evidence type="ECO:0000256" key="1">
    <source>
        <dbReference type="ARBA" id="ARBA00004123"/>
    </source>
</evidence>
<dbReference type="PANTHER" id="PTHR47998">
    <property type="entry name" value="TRANSCRIPTION FACTOR MYB51-LIKE ISOFORM X1"/>
    <property type="match status" value="1"/>
</dbReference>
<dbReference type="SUPFAM" id="SSF46689">
    <property type="entry name" value="Homeodomain-like"/>
    <property type="match status" value="1"/>
</dbReference>
<protein>
    <submittedName>
        <fullName evidence="10">Uncharacterized protein</fullName>
    </submittedName>
</protein>
<dbReference type="FunFam" id="1.10.10.60:FF:000160">
    <property type="entry name" value="MYB-like transcription factor"/>
    <property type="match status" value="1"/>
</dbReference>
<evidence type="ECO:0000259" key="8">
    <source>
        <dbReference type="PROSITE" id="PS50090"/>
    </source>
</evidence>
<dbReference type="GO" id="GO:0009653">
    <property type="term" value="P:anatomical structure morphogenesis"/>
    <property type="evidence" value="ECO:0007669"/>
    <property type="project" value="UniProtKB-ARBA"/>
</dbReference>
<dbReference type="Pfam" id="PF00249">
    <property type="entry name" value="Myb_DNA-binding"/>
    <property type="match status" value="1"/>
</dbReference>
<dbReference type="InterPro" id="IPR015495">
    <property type="entry name" value="Myb_TF_plants"/>
</dbReference>
<accession>A0AAP0R4K4</accession>
<keyword evidence="7" id="KW-0812">Transmembrane</keyword>
<dbReference type="GO" id="GO:0090558">
    <property type="term" value="P:plant epidermis development"/>
    <property type="evidence" value="ECO:0007669"/>
    <property type="project" value="UniProtKB-ARBA"/>
</dbReference>
<dbReference type="InterPro" id="IPR017930">
    <property type="entry name" value="Myb_dom"/>
</dbReference>
<evidence type="ECO:0000256" key="7">
    <source>
        <dbReference type="SAM" id="Phobius"/>
    </source>
</evidence>
<evidence type="ECO:0000256" key="3">
    <source>
        <dbReference type="ARBA" id="ARBA00023125"/>
    </source>
</evidence>
<dbReference type="PROSITE" id="PS51294">
    <property type="entry name" value="HTH_MYB"/>
    <property type="match status" value="1"/>
</dbReference>
<dbReference type="GO" id="GO:0005634">
    <property type="term" value="C:nucleus"/>
    <property type="evidence" value="ECO:0007669"/>
    <property type="project" value="UniProtKB-SubCell"/>
</dbReference>
<dbReference type="GO" id="GO:0030154">
    <property type="term" value="P:cell differentiation"/>
    <property type="evidence" value="ECO:0007669"/>
    <property type="project" value="UniProtKB-ARBA"/>
</dbReference>
<dbReference type="AlphaFoldDB" id="A0AAP0R4K4"/>
<evidence type="ECO:0000256" key="5">
    <source>
        <dbReference type="ARBA" id="ARBA00023242"/>
    </source>
</evidence>
<evidence type="ECO:0000259" key="9">
    <source>
        <dbReference type="PROSITE" id="PS51294"/>
    </source>
</evidence>
<organism evidence="10 11">
    <name type="scientific">Liquidambar formosana</name>
    <name type="common">Formosan gum</name>
    <dbReference type="NCBI Taxonomy" id="63359"/>
    <lineage>
        <taxon>Eukaryota</taxon>
        <taxon>Viridiplantae</taxon>
        <taxon>Streptophyta</taxon>
        <taxon>Embryophyta</taxon>
        <taxon>Tracheophyta</taxon>
        <taxon>Spermatophyta</taxon>
        <taxon>Magnoliopsida</taxon>
        <taxon>eudicotyledons</taxon>
        <taxon>Gunneridae</taxon>
        <taxon>Pentapetalae</taxon>
        <taxon>Saxifragales</taxon>
        <taxon>Altingiaceae</taxon>
        <taxon>Liquidambar</taxon>
    </lineage>
</organism>
<dbReference type="SMART" id="SM00717">
    <property type="entry name" value="SANT"/>
    <property type="match status" value="1"/>
</dbReference>
<dbReference type="InterPro" id="IPR001005">
    <property type="entry name" value="SANT/Myb"/>
</dbReference>
<feature type="domain" description="HTH myb-type" evidence="9">
    <location>
        <begin position="58"/>
        <end position="104"/>
    </location>
</feature>
<dbReference type="InterPro" id="IPR009057">
    <property type="entry name" value="Homeodomain-like_sf"/>
</dbReference>
<feature type="transmembrane region" description="Helical" evidence="7">
    <location>
        <begin position="27"/>
        <end position="47"/>
    </location>
</feature>
<evidence type="ECO:0000256" key="2">
    <source>
        <dbReference type="ARBA" id="ARBA00023015"/>
    </source>
</evidence>
<feature type="region of interest" description="Disordered" evidence="6">
    <location>
        <begin position="1"/>
        <end position="21"/>
    </location>
</feature>
<gene>
    <name evidence="10" type="ORF">L1049_010596</name>
</gene>
<reference evidence="10 11" key="1">
    <citation type="journal article" date="2024" name="Plant J.">
        <title>Genome sequences and population genomics reveal climatic adaptation and genomic divergence between two closely related sweetgum species.</title>
        <authorList>
            <person name="Xu W.Q."/>
            <person name="Ren C.Q."/>
            <person name="Zhang X.Y."/>
            <person name="Comes H.P."/>
            <person name="Liu X.H."/>
            <person name="Li Y.G."/>
            <person name="Kettle C.J."/>
            <person name="Jalonen R."/>
            <person name="Gaisberger H."/>
            <person name="Ma Y.Z."/>
            <person name="Qiu Y.X."/>
        </authorList>
    </citation>
    <scope>NUCLEOTIDE SEQUENCE [LARGE SCALE GENOMIC DNA]</scope>
    <source>
        <strain evidence="10">Hangzhou</strain>
    </source>
</reference>
<keyword evidence="4" id="KW-0804">Transcription</keyword>
<dbReference type="Gene3D" id="1.10.10.60">
    <property type="entry name" value="Homeodomain-like"/>
    <property type="match status" value="1"/>
</dbReference>
<dbReference type="GO" id="GO:0000976">
    <property type="term" value="F:transcription cis-regulatory region binding"/>
    <property type="evidence" value="ECO:0007669"/>
    <property type="project" value="TreeGrafter"/>
</dbReference>
<dbReference type="PROSITE" id="PS50090">
    <property type="entry name" value="MYB_LIKE"/>
    <property type="match status" value="1"/>
</dbReference>
<comment type="subcellular location">
    <subcellularLocation>
        <location evidence="1">Nucleus</location>
    </subcellularLocation>
</comment>
<feature type="domain" description="Myb-like" evidence="8">
    <location>
        <begin position="50"/>
        <end position="100"/>
    </location>
</feature>